<dbReference type="AlphaFoldDB" id="K6WSK0"/>
<reference evidence="2 3" key="1">
    <citation type="submission" date="2012-08" db="EMBL/GenBank/DDBJ databases">
        <title>Whole genome shotgun sequence of Kineosphaera limosa NBRC 100340.</title>
        <authorList>
            <person name="Yoshida I."/>
            <person name="Isaki S."/>
            <person name="Hosoyama A."/>
            <person name="Tsuchikane K."/>
            <person name="Katsumata H."/>
            <person name="Ando Y."/>
            <person name="Ohji S."/>
            <person name="Hamada M."/>
            <person name="Tamura T."/>
            <person name="Yamazoe A."/>
            <person name="Yamazaki S."/>
            <person name="Fujita N."/>
        </authorList>
    </citation>
    <scope>NUCLEOTIDE SEQUENCE [LARGE SCALE GENOMIC DNA]</scope>
    <source>
        <strain evidence="2 3">NBRC 100340</strain>
    </source>
</reference>
<dbReference type="PANTHER" id="PTHR43546:SF3">
    <property type="entry name" value="UPF0173 METAL-DEPENDENT HYDROLASE MJ1163"/>
    <property type="match status" value="1"/>
</dbReference>
<name>K6WSK0_9MICO</name>
<accession>K6WSK0</accession>
<comment type="caution">
    <text evidence="2">The sequence shown here is derived from an EMBL/GenBank/DDBJ whole genome shotgun (WGS) entry which is preliminary data.</text>
</comment>
<feature type="domain" description="Metallo-beta-lactamase" evidence="1">
    <location>
        <begin position="7"/>
        <end position="183"/>
    </location>
</feature>
<sequence length="223" mass="23917">MRLTHFGHSCVLVEIADRRVLLDPGAFSHGFEDLRDLDAILVTHQHPDHCDPKRFGPLVAANPGARVLLEAQTAGQLRDQGDLPRDIETLVRGQAVTLDGGVTLDPVGQQHAVIHVDIPRIDNTGVVLRADGEPSFFHPGDALDADPGQVDVLGVPVNAPWCAMKETVDFVRRIGAPRFVPIHDGLLSPTGRELYLRQIGNLGGQVVEGLEVVDIAGGAAITL</sequence>
<dbReference type="Pfam" id="PF13483">
    <property type="entry name" value="Lactamase_B_3"/>
    <property type="match status" value="1"/>
</dbReference>
<dbReference type="Gene3D" id="3.60.15.10">
    <property type="entry name" value="Ribonuclease Z/Hydroxyacylglutathione hydrolase-like"/>
    <property type="match status" value="1"/>
</dbReference>
<dbReference type="SUPFAM" id="SSF56281">
    <property type="entry name" value="Metallo-hydrolase/oxidoreductase"/>
    <property type="match status" value="1"/>
</dbReference>
<evidence type="ECO:0000259" key="1">
    <source>
        <dbReference type="SMART" id="SM00849"/>
    </source>
</evidence>
<dbReference type="EMBL" id="BAHD01000016">
    <property type="protein sequence ID" value="GAB95087.1"/>
    <property type="molecule type" value="Genomic_DNA"/>
</dbReference>
<organism evidence="2 3">
    <name type="scientific">Kineosphaera limosa NBRC 100340</name>
    <dbReference type="NCBI Taxonomy" id="1184609"/>
    <lineage>
        <taxon>Bacteria</taxon>
        <taxon>Bacillati</taxon>
        <taxon>Actinomycetota</taxon>
        <taxon>Actinomycetes</taxon>
        <taxon>Micrococcales</taxon>
        <taxon>Dermatophilaceae</taxon>
        <taxon>Kineosphaera</taxon>
    </lineage>
</organism>
<evidence type="ECO:0000313" key="3">
    <source>
        <dbReference type="Proteomes" id="UP000008366"/>
    </source>
</evidence>
<dbReference type="SMART" id="SM00849">
    <property type="entry name" value="Lactamase_B"/>
    <property type="match status" value="1"/>
</dbReference>
<protein>
    <recommendedName>
        <fullName evidence="1">Metallo-beta-lactamase domain-containing protein</fullName>
    </recommendedName>
</protein>
<dbReference type="Proteomes" id="UP000008366">
    <property type="component" value="Unassembled WGS sequence"/>
</dbReference>
<evidence type="ECO:0000313" key="2">
    <source>
        <dbReference type="EMBL" id="GAB95087.1"/>
    </source>
</evidence>
<dbReference type="PANTHER" id="PTHR43546">
    <property type="entry name" value="UPF0173 METAL-DEPENDENT HYDROLASE MJ1163-RELATED"/>
    <property type="match status" value="1"/>
</dbReference>
<dbReference type="InterPro" id="IPR036866">
    <property type="entry name" value="RibonucZ/Hydroxyglut_hydro"/>
</dbReference>
<dbReference type="OrthoDB" id="3190691at2"/>
<gene>
    <name evidence="2" type="ORF">KILIM_016_00270</name>
</gene>
<dbReference type="RefSeq" id="WP_006591619.1">
    <property type="nucleotide sequence ID" value="NZ_BAHD01000016.1"/>
</dbReference>
<proteinExistence type="predicted"/>
<keyword evidence="3" id="KW-1185">Reference proteome</keyword>
<dbReference type="InterPro" id="IPR050114">
    <property type="entry name" value="UPF0173_UPF0282_UlaG_hydrolase"/>
</dbReference>
<dbReference type="eggNOG" id="COG2220">
    <property type="taxonomic scope" value="Bacteria"/>
</dbReference>
<dbReference type="InterPro" id="IPR001279">
    <property type="entry name" value="Metallo-B-lactamas"/>
</dbReference>
<dbReference type="STRING" id="1184609.KILIM_016_00270"/>